<keyword evidence="2" id="KW-1185">Reference proteome</keyword>
<comment type="caution">
    <text evidence="1">The sequence shown here is derived from an EMBL/GenBank/DDBJ whole genome shotgun (WGS) entry which is preliminary data.</text>
</comment>
<name>A0A2P6QW41_ROSCH</name>
<evidence type="ECO:0000313" key="1">
    <source>
        <dbReference type="EMBL" id="PRQ38374.1"/>
    </source>
</evidence>
<protein>
    <submittedName>
        <fullName evidence="1">Uncharacterized protein</fullName>
    </submittedName>
</protein>
<dbReference type="AlphaFoldDB" id="A0A2P6QW41"/>
<gene>
    <name evidence="1" type="ORF">RchiOBHm_Chr4g0413191</name>
</gene>
<dbReference type="Proteomes" id="UP000238479">
    <property type="component" value="Chromosome 4"/>
</dbReference>
<dbReference type="Gramene" id="PRQ38374">
    <property type="protein sequence ID" value="PRQ38374"/>
    <property type="gene ID" value="RchiOBHm_Chr4g0413191"/>
</dbReference>
<proteinExistence type="predicted"/>
<accession>A0A2P6QW41</accession>
<reference evidence="1 2" key="1">
    <citation type="journal article" date="2018" name="Nat. Genet.">
        <title>The Rosa genome provides new insights in the design of modern roses.</title>
        <authorList>
            <person name="Bendahmane M."/>
        </authorList>
    </citation>
    <scope>NUCLEOTIDE SEQUENCE [LARGE SCALE GENOMIC DNA]</scope>
    <source>
        <strain evidence="2">cv. Old Blush</strain>
    </source>
</reference>
<organism evidence="1 2">
    <name type="scientific">Rosa chinensis</name>
    <name type="common">China rose</name>
    <dbReference type="NCBI Taxonomy" id="74649"/>
    <lineage>
        <taxon>Eukaryota</taxon>
        <taxon>Viridiplantae</taxon>
        <taxon>Streptophyta</taxon>
        <taxon>Embryophyta</taxon>
        <taxon>Tracheophyta</taxon>
        <taxon>Spermatophyta</taxon>
        <taxon>Magnoliopsida</taxon>
        <taxon>eudicotyledons</taxon>
        <taxon>Gunneridae</taxon>
        <taxon>Pentapetalae</taxon>
        <taxon>rosids</taxon>
        <taxon>fabids</taxon>
        <taxon>Rosales</taxon>
        <taxon>Rosaceae</taxon>
        <taxon>Rosoideae</taxon>
        <taxon>Rosoideae incertae sedis</taxon>
        <taxon>Rosa</taxon>
    </lineage>
</organism>
<evidence type="ECO:0000313" key="2">
    <source>
        <dbReference type="Proteomes" id="UP000238479"/>
    </source>
</evidence>
<sequence>MNLSLILPCLKMHQIIASLNPFYTTDWDRVLVALKYYRSILVLVVLDHYINLFYRFYNRSY</sequence>
<dbReference type="EMBL" id="PDCK01000042">
    <property type="protein sequence ID" value="PRQ38374.1"/>
    <property type="molecule type" value="Genomic_DNA"/>
</dbReference>